<dbReference type="Pfam" id="PF02518">
    <property type="entry name" value="HATPase_c"/>
    <property type="match status" value="1"/>
</dbReference>
<keyword evidence="10 16" id="KW-0418">Kinase</keyword>
<dbReference type="PANTHER" id="PTHR24421">
    <property type="entry name" value="NITRATE/NITRITE SENSOR PROTEIN NARX-RELATED"/>
    <property type="match status" value="1"/>
</dbReference>
<evidence type="ECO:0000256" key="13">
    <source>
        <dbReference type="ARBA" id="ARBA00023014"/>
    </source>
</evidence>
<dbReference type="InterPro" id="IPR017205">
    <property type="entry name" value="Sig_transdc_His_kinase_ChrS"/>
</dbReference>
<keyword evidence="7" id="KW-0963">Cytoplasm</keyword>
<dbReference type="SUPFAM" id="SSF55874">
    <property type="entry name" value="ATPase domain of HSP90 chaperone/DNA topoisomerase II/histidine kinase"/>
    <property type="match status" value="1"/>
</dbReference>
<reference evidence="16 17" key="1">
    <citation type="submission" date="2020-08" db="EMBL/GenBank/DDBJ databases">
        <title>Sequencing the genomes of 1000 actinobacteria strains.</title>
        <authorList>
            <person name="Klenk H.-P."/>
        </authorList>
    </citation>
    <scope>NUCLEOTIDE SEQUENCE [LARGE SCALE GENOMIC DNA]</scope>
    <source>
        <strain evidence="16 17">DSM 19079</strain>
    </source>
</reference>
<dbReference type="GO" id="GO:0000155">
    <property type="term" value="F:phosphorelay sensor kinase activity"/>
    <property type="evidence" value="ECO:0007669"/>
    <property type="project" value="InterPro"/>
</dbReference>
<evidence type="ECO:0000256" key="15">
    <source>
        <dbReference type="ARBA" id="ARBA00030800"/>
    </source>
</evidence>
<evidence type="ECO:0000256" key="2">
    <source>
        <dbReference type="ARBA" id="ARBA00001966"/>
    </source>
</evidence>
<evidence type="ECO:0000256" key="9">
    <source>
        <dbReference type="ARBA" id="ARBA00022723"/>
    </source>
</evidence>
<dbReference type="RefSeq" id="WP_135029806.1">
    <property type="nucleotide sequence ID" value="NZ_BMLA01000003.1"/>
</dbReference>
<keyword evidence="13" id="KW-0411">Iron-sulfur</keyword>
<dbReference type="InterPro" id="IPR050482">
    <property type="entry name" value="Sensor_HK_TwoCompSys"/>
</dbReference>
<dbReference type="PRINTS" id="PR00344">
    <property type="entry name" value="BCTRLSENSOR"/>
</dbReference>
<keyword evidence="9" id="KW-0479">Metal-binding</keyword>
<dbReference type="InterPro" id="IPR036890">
    <property type="entry name" value="HATPase_C_sf"/>
</dbReference>
<dbReference type="InterPro" id="IPR003594">
    <property type="entry name" value="HATPase_dom"/>
</dbReference>
<dbReference type="PANTHER" id="PTHR24421:SF62">
    <property type="entry name" value="SENSORY TRANSDUCTION HISTIDINE KINASE"/>
    <property type="match status" value="1"/>
</dbReference>
<dbReference type="CDD" id="cd16917">
    <property type="entry name" value="HATPase_UhpB-NarQ-NarX-like"/>
    <property type="match status" value="1"/>
</dbReference>
<dbReference type="EC" id="2.7.13.3" evidence="4"/>
<evidence type="ECO:0000256" key="3">
    <source>
        <dbReference type="ARBA" id="ARBA00004496"/>
    </source>
</evidence>
<keyword evidence="17" id="KW-1185">Reference proteome</keyword>
<dbReference type="PIRSF" id="PIRSF037434">
    <property type="entry name" value="STHK_ChrS"/>
    <property type="match status" value="1"/>
</dbReference>
<organism evidence="16 17">
    <name type="scientific">Micrococcus flavus</name>
    <dbReference type="NCBI Taxonomy" id="384602"/>
    <lineage>
        <taxon>Bacteria</taxon>
        <taxon>Bacillati</taxon>
        <taxon>Actinomycetota</taxon>
        <taxon>Actinomycetes</taxon>
        <taxon>Micrococcales</taxon>
        <taxon>Micrococcaceae</taxon>
        <taxon>Micrococcus</taxon>
    </lineage>
</organism>
<proteinExistence type="predicted"/>
<evidence type="ECO:0000256" key="6">
    <source>
        <dbReference type="ARBA" id="ARBA00022485"/>
    </source>
</evidence>
<evidence type="ECO:0000256" key="14">
    <source>
        <dbReference type="ARBA" id="ARBA00024827"/>
    </source>
</evidence>
<dbReference type="InterPro" id="IPR011712">
    <property type="entry name" value="Sig_transdc_His_kin_sub3_dim/P"/>
</dbReference>
<dbReference type="EMBL" id="JACHMC010000001">
    <property type="protein sequence ID" value="MBB4882017.1"/>
    <property type="molecule type" value="Genomic_DNA"/>
</dbReference>
<dbReference type="OrthoDB" id="144293at2"/>
<dbReference type="AlphaFoldDB" id="A0A4Y8X1Y1"/>
<keyword evidence="8" id="KW-0808">Transferase</keyword>
<dbReference type="PROSITE" id="PS50109">
    <property type="entry name" value="HIS_KIN"/>
    <property type="match status" value="1"/>
</dbReference>
<sequence length="463" mass="46519">MHAAPPPRSARLDTPALLAALRVVLHVSFAGLLTLGLARALTGGDGAPPAPGSAPLLGGLTVVLAAVYLAGTVRERRLWSAGRAPGAGAALGWLAAVLALWALLVLHHADFTWLAFPLFFVCLHVVGVLLRRPALAVALVAAVTGVVVGAGLLRTGAPSPGAVLGPVIGAGVAVVMNLAYRVLLADAAHQRAVAEDLRATRAELAESERHAGVLAERERLSREIHDTLTQGLASIVLISRAAQDAVRAGDVALADERLETVRATAAENLAESRAFVRGLRAAGPAPGPDGGDPAVAEHPLATALASAVRGFRARQQAVGEPVDAELTVVGEPVPVGEAVETALVRAAQSSLANVAQHARARRCRVTLTWLDGEVALDVADDGVGVDPAAAAVPSGAGAVGCTSTAGGTGVGLAGLRERVAGVGGEVSVESAPGEGTVVAVRVPLGRAGGGNAQSGSDVERSRP</sequence>
<evidence type="ECO:0000256" key="1">
    <source>
        <dbReference type="ARBA" id="ARBA00000085"/>
    </source>
</evidence>
<dbReference type="GO" id="GO:0051539">
    <property type="term" value="F:4 iron, 4 sulfur cluster binding"/>
    <property type="evidence" value="ECO:0007669"/>
    <property type="project" value="UniProtKB-KW"/>
</dbReference>
<dbReference type="GO" id="GO:0016020">
    <property type="term" value="C:membrane"/>
    <property type="evidence" value="ECO:0007669"/>
    <property type="project" value="InterPro"/>
</dbReference>
<name>A0A4Y8X1Y1_9MICC</name>
<keyword evidence="6" id="KW-0004">4Fe-4S</keyword>
<dbReference type="Gene3D" id="1.20.5.1930">
    <property type="match status" value="1"/>
</dbReference>
<evidence type="ECO:0000256" key="12">
    <source>
        <dbReference type="ARBA" id="ARBA00023012"/>
    </source>
</evidence>
<comment type="function">
    <text evidence="14">Member of the two-component regulatory system NreB/NreC involved in the control of dissimilatory nitrate/nitrite reduction in response to oxygen. NreB functions as a direct oxygen sensor histidine kinase which is autophosphorylated, in the absence of oxygen, probably at the conserved histidine residue, and transfers its phosphate group probably to a conserved aspartate residue of NreC. NreB/NreC activates the expression of the nitrate (narGHJI) and nitrite (nir) reductase operons, as well as the putative nitrate transporter gene narT.</text>
</comment>
<dbReference type="GO" id="GO:0046872">
    <property type="term" value="F:metal ion binding"/>
    <property type="evidence" value="ECO:0007669"/>
    <property type="project" value="UniProtKB-KW"/>
</dbReference>
<dbReference type="Pfam" id="PF07730">
    <property type="entry name" value="HisKA_3"/>
    <property type="match status" value="1"/>
</dbReference>
<evidence type="ECO:0000313" key="16">
    <source>
        <dbReference type="EMBL" id="MBB4882017.1"/>
    </source>
</evidence>
<evidence type="ECO:0000256" key="7">
    <source>
        <dbReference type="ARBA" id="ARBA00022490"/>
    </source>
</evidence>
<evidence type="ECO:0000256" key="8">
    <source>
        <dbReference type="ARBA" id="ARBA00022679"/>
    </source>
</evidence>
<dbReference type="GO" id="GO:0005737">
    <property type="term" value="C:cytoplasm"/>
    <property type="evidence" value="ECO:0007669"/>
    <property type="project" value="UniProtKB-SubCell"/>
</dbReference>
<comment type="catalytic activity">
    <reaction evidence="1">
        <text>ATP + protein L-histidine = ADP + protein N-phospho-L-histidine.</text>
        <dbReference type="EC" id="2.7.13.3"/>
    </reaction>
</comment>
<dbReference type="GO" id="GO:0046983">
    <property type="term" value="F:protein dimerization activity"/>
    <property type="evidence" value="ECO:0007669"/>
    <property type="project" value="InterPro"/>
</dbReference>
<gene>
    <name evidence="16" type="ORF">BJ976_000368</name>
</gene>
<evidence type="ECO:0000313" key="17">
    <source>
        <dbReference type="Proteomes" id="UP000560081"/>
    </source>
</evidence>
<comment type="subcellular location">
    <subcellularLocation>
        <location evidence="3">Cytoplasm</location>
    </subcellularLocation>
</comment>
<dbReference type="InterPro" id="IPR004358">
    <property type="entry name" value="Sig_transdc_His_kin-like_C"/>
</dbReference>
<comment type="cofactor">
    <cofactor evidence="2">
        <name>[4Fe-4S] cluster</name>
        <dbReference type="ChEBI" id="CHEBI:49883"/>
    </cofactor>
</comment>
<dbReference type="Proteomes" id="UP000560081">
    <property type="component" value="Unassembled WGS sequence"/>
</dbReference>
<keyword evidence="11" id="KW-0408">Iron</keyword>
<evidence type="ECO:0000256" key="11">
    <source>
        <dbReference type="ARBA" id="ARBA00023004"/>
    </source>
</evidence>
<evidence type="ECO:0000256" key="5">
    <source>
        <dbReference type="ARBA" id="ARBA00017322"/>
    </source>
</evidence>
<evidence type="ECO:0000256" key="4">
    <source>
        <dbReference type="ARBA" id="ARBA00012438"/>
    </source>
</evidence>
<dbReference type="InterPro" id="IPR005467">
    <property type="entry name" value="His_kinase_dom"/>
</dbReference>
<keyword evidence="12" id="KW-0902">Two-component regulatory system</keyword>
<comment type="caution">
    <text evidence="16">The sequence shown here is derived from an EMBL/GenBank/DDBJ whole genome shotgun (WGS) entry which is preliminary data.</text>
</comment>
<dbReference type="SMART" id="SM00387">
    <property type="entry name" value="HATPase_c"/>
    <property type="match status" value="1"/>
</dbReference>
<dbReference type="Gene3D" id="3.30.565.10">
    <property type="entry name" value="Histidine kinase-like ATPase, C-terminal domain"/>
    <property type="match status" value="1"/>
</dbReference>
<evidence type="ECO:0000256" key="10">
    <source>
        <dbReference type="ARBA" id="ARBA00022777"/>
    </source>
</evidence>
<protein>
    <recommendedName>
        <fullName evidence="5">Oxygen sensor histidine kinase NreB</fullName>
        <ecNumber evidence="4">2.7.13.3</ecNumber>
    </recommendedName>
    <alternativeName>
        <fullName evidence="15">Nitrogen regulation protein B</fullName>
    </alternativeName>
</protein>
<accession>A0A4Y8X1Y1</accession>